<proteinExistence type="predicted"/>
<comment type="caution">
    <text evidence="1">The sequence shown here is derived from an EMBL/GenBank/DDBJ whole genome shotgun (WGS) entry which is preliminary data.</text>
</comment>
<sequence length="49" mass="5760">MITPIDEGWRKRIVRKIRLYGVETCETQQFSSRNGMKWPCGAFVTAWLV</sequence>
<protein>
    <submittedName>
        <fullName evidence="1">Uncharacterized protein</fullName>
    </submittedName>
</protein>
<dbReference type="Proteomes" id="UP000027143">
    <property type="component" value="Unassembled WGS sequence"/>
</dbReference>
<dbReference type="EMBL" id="AHPD01000022">
    <property type="protein sequence ID" value="KEC64612.1"/>
    <property type="molecule type" value="Genomic_DNA"/>
</dbReference>
<name>A0ABR4SN17_BARQI</name>
<organism evidence="1 2">
    <name type="scientific">Bartonella quintana JK 68</name>
    <dbReference type="NCBI Taxonomy" id="1134503"/>
    <lineage>
        <taxon>Bacteria</taxon>
        <taxon>Pseudomonadati</taxon>
        <taxon>Pseudomonadota</taxon>
        <taxon>Alphaproteobacteria</taxon>
        <taxon>Hyphomicrobiales</taxon>
        <taxon>Bartonellaceae</taxon>
        <taxon>Bartonella</taxon>
    </lineage>
</organism>
<accession>A0ABR4SN17</accession>
<evidence type="ECO:0000313" key="1">
    <source>
        <dbReference type="EMBL" id="KEC64612.1"/>
    </source>
</evidence>
<evidence type="ECO:0000313" key="2">
    <source>
        <dbReference type="Proteomes" id="UP000027143"/>
    </source>
</evidence>
<gene>
    <name evidence="1" type="ORF">O7U_01278</name>
</gene>
<reference evidence="1 2" key="1">
    <citation type="submission" date="2012-04" db="EMBL/GenBank/DDBJ databases">
        <title>The Genome Sequence of Bartonella quintana JK 68.</title>
        <authorList>
            <consortium name="The Broad Institute Genome Sequencing Platform"/>
            <consortium name="The Broad Institute Genome Sequencing Center for Infectious Disease"/>
            <person name="Feldgarden M."/>
            <person name="Kirby J."/>
            <person name="Kosoy M."/>
            <person name="Birtles R."/>
            <person name="Probert W.S."/>
            <person name="Chiaraviglio L."/>
            <person name="Walker B."/>
            <person name="Young S.K."/>
            <person name="Zeng Q."/>
            <person name="Gargeya S."/>
            <person name="Fitzgerald M."/>
            <person name="Haas B."/>
            <person name="Abouelleil A."/>
            <person name="Alvarado L."/>
            <person name="Arachchi H.M."/>
            <person name="Berlin A.M."/>
            <person name="Chapman S.B."/>
            <person name="Goldberg J."/>
            <person name="Griggs A."/>
            <person name="Gujja S."/>
            <person name="Hansen M."/>
            <person name="Howarth C."/>
            <person name="Imamovic A."/>
            <person name="Larimer J."/>
            <person name="McCowen C."/>
            <person name="Montmayeur A."/>
            <person name="Murphy C."/>
            <person name="Neiman D."/>
            <person name="Pearson M."/>
            <person name="Priest M."/>
            <person name="Roberts A."/>
            <person name="Saif S."/>
            <person name="Shea T."/>
            <person name="Sisk P."/>
            <person name="Sykes S."/>
            <person name="Wortman J."/>
            <person name="Nusbaum C."/>
            <person name="Birren B."/>
        </authorList>
    </citation>
    <scope>NUCLEOTIDE SEQUENCE [LARGE SCALE GENOMIC DNA]</scope>
    <source>
        <strain evidence="1 2">JK 68</strain>
    </source>
</reference>
<keyword evidence="2" id="KW-1185">Reference proteome</keyword>